<keyword evidence="4" id="KW-0547">Nucleotide-binding</keyword>
<dbReference type="InterPro" id="IPR011095">
    <property type="entry name" value="Dala_Dala_lig_C"/>
</dbReference>
<keyword evidence="2 6" id="KW-0436">Ligase</keyword>
<comment type="caution">
    <text evidence="6">The sequence shown here is derived from an EMBL/GenBank/DDBJ whole genome shotgun (WGS) entry which is preliminary data.</text>
</comment>
<keyword evidence="4" id="KW-0067">ATP-binding</keyword>
<dbReference type="PANTHER" id="PTHR23132">
    <property type="entry name" value="D-ALANINE--D-ALANINE LIGASE"/>
    <property type="match status" value="1"/>
</dbReference>
<dbReference type="GO" id="GO:0008716">
    <property type="term" value="F:D-alanine-D-alanine ligase activity"/>
    <property type="evidence" value="ECO:0007669"/>
    <property type="project" value="InterPro"/>
</dbReference>
<accession>A0A918HCN0</accession>
<dbReference type="PROSITE" id="PS50975">
    <property type="entry name" value="ATP_GRASP"/>
    <property type="match status" value="1"/>
</dbReference>
<dbReference type="PANTHER" id="PTHR23132:SF23">
    <property type="entry name" value="D-ALANINE--D-ALANINE LIGASE B"/>
    <property type="match status" value="1"/>
</dbReference>
<evidence type="ECO:0000313" key="7">
    <source>
        <dbReference type="Proteomes" id="UP000646776"/>
    </source>
</evidence>
<dbReference type="NCBIfam" id="NF002378">
    <property type="entry name" value="PRK01372.1"/>
    <property type="match status" value="1"/>
</dbReference>
<evidence type="ECO:0000256" key="2">
    <source>
        <dbReference type="ARBA" id="ARBA00022598"/>
    </source>
</evidence>
<dbReference type="GO" id="GO:0071555">
    <property type="term" value="P:cell wall organization"/>
    <property type="evidence" value="ECO:0007669"/>
    <property type="project" value="UniProtKB-KW"/>
</dbReference>
<dbReference type="Gene3D" id="3.40.50.20">
    <property type="match status" value="1"/>
</dbReference>
<dbReference type="EMBL" id="BMSA01000007">
    <property type="protein sequence ID" value="GGT51776.1"/>
    <property type="molecule type" value="Genomic_DNA"/>
</dbReference>
<dbReference type="InterPro" id="IPR016185">
    <property type="entry name" value="PreATP-grasp_dom_sf"/>
</dbReference>
<evidence type="ECO:0000256" key="4">
    <source>
        <dbReference type="PROSITE-ProRule" id="PRU00409"/>
    </source>
</evidence>
<name>A0A918HCN0_9ACTN</name>
<dbReference type="Proteomes" id="UP000646776">
    <property type="component" value="Unassembled WGS sequence"/>
</dbReference>
<gene>
    <name evidence="6" type="primary">ddl</name>
    <name evidence="6" type="ORF">GCM10010226_31180</name>
</gene>
<dbReference type="SUPFAM" id="SSF56059">
    <property type="entry name" value="Glutathione synthetase ATP-binding domain-like"/>
    <property type="match status" value="1"/>
</dbReference>
<dbReference type="GO" id="GO:0046872">
    <property type="term" value="F:metal ion binding"/>
    <property type="evidence" value="ECO:0007669"/>
    <property type="project" value="InterPro"/>
</dbReference>
<dbReference type="Gene3D" id="3.30.470.20">
    <property type="entry name" value="ATP-grasp fold, B domain"/>
    <property type="match status" value="1"/>
</dbReference>
<dbReference type="InterPro" id="IPR013815">
    <property type="entry name" value="ATP_grasp_subdomain_1"/>
</dbReference>
<keyword evidence="7" id="KW-1185">Reference proteome</keyword>
<sequence>MHIVPLDPAERSAPVAVITGGWSRERERSWLSGSTVAGALDGMGVKAHVLDLADSRDTLLEGLADASKAFLAIAGRGAEDGRLQGVLETLGVPYTGSGVLASAVGMHKLHAKTLVSAAGVRVPASVKIAPDANVEEEAARAKKALGIPLIVKPVSEGGSIGLYVATTDDFALPSAISCAKEEEWMAEAFHAGRSVSVGVLEDEQGNAHVLPPLEAQTPNGIYSYAAKRGTAVCDYHCPARVGAETLDDLERQAVAAHRALYCHSYSRHDFVVGEDGRAWWLEVNTLPGLSKTGNLARMALAAGISYELLLTHILRGADVDRRARP</sequence>
<dbReference type="AlphaFoldDB" id="A0A918HCN0"/>
<keyword evidence="3" id="KW-0961">Cell wall biogenesis/degradation</keyword>
<reference evidence="6" key="2">
    <citation type="submission" date="2020-09" db="EMBL/GenBank/DDBJ databases">
        <authorList>
            <person name="Sun Q."/>
            <person name="Ohkuma M."/>
        </authorList>
    </citation>
    <scope>NUCLEOTIDE SEQUENCE</scope>
    <source>
        <strain evidence="6">JCM 4125</strain>
    </source>
</reference>
<dbReference type="Gene3D" id="3.30.1490.20">
    <property type="entry name" value="ATP-grasp fold, A domain"/>
    <property type="match status" value="1"/>
</dbReference>
<organism evidence="6 7">
    <name type="scientific">Streptomyces phaeofaciens</name>
    <dbReference type="NCBI Taxonomy" id="68254"/>
    <lineage>
        <taxon>Bacteria</taxon>
        <taxon>Bacillati</taxon>
        <taxon>Actinomycetota</taxon>
        <taxon>Actinomycetes</taxon>
        <taxon>Kitasatosporales</taxon>
        <taxon>Streptomycetaceae</taxon>
        <taxon>Streptomyces</taxon>
    </lineage>
</organism>
<protein>
    <submittedName>
        <fullName evidence="6">D-alanine--D-alanine ligase</fullName>
    </submittedName>
</protein>
<dbReference type="GO" id="GO:0005524">
    <property type="term" value="F:ATP binding"/>
    <property type="evidence" value="ECO:0007669"/>
    <property type="project" value="UniProtKB-UniRule"/>
</dbReference>
<evidence type="ECO:0000313" key="6">
    <source>
        <dbReference type="EMBL" id="GGT51776.1"/>
    </source>
</evidence>
<proteinExistence type="inferred from homology"/>
<evidence type="ECO:0000256" key="3">
    <source>
        <dbReference type="ARBA" id="ARBA00023316"/>
    </source>
</evidence>
<comment type="similarity">
    <text evidence="1">Belongs to the D-alanine--D-alanine ligase family.</text>
</comment>
<evidence type="ECO:0000259" key="5">
    <source>
        <dbReference type="PROSITE" id="PS50975"/>
    </source>
</evidence>
<dbReference type="InterPro" id="IPR011761">
    <property type="entry name" value="ATP-grasp"/>
</dbReference>
<dbReference type="SUPFAM" id="SSF52440">
    <property type="entry name" value="PreATP-grasp domain"/>
    <property type="match status" value="1"/>
</dbReference>
<feature type="domain" description="ATP-grasp" evidence="5">
    <location>
        <begin position="112"/>
        <end position="315"/>
    </location>
</feature>
<reference evidence="6" key="1">
    <citation type="journal article" date="2014" name="Int. J. Syst. Evol. Microbiol.">
        <title>Complete genome sequence of Corynebacterium casei LMG S-19264T (=DSM 44701T), isolated from a smear-ripened cheese.</title>
        <authorList>
            <consortium name="US DOE Joint Genome Institute (JGI-PGF)"/>
            <person name="Walter F."/>
            <person name="Albersmeier A."/>
            <person name="Kalinowski J."/>
            <person name="Ruckert C."/>
        </authorList>
    </citation>
    <scope>NUCLEOTIDE SEQUENCE</scope>
    <source>
        <strain evidence="6">JCM 4125</strain>
    </source>
</reference>
<dbReference type="Pfam" id="PF07478">
    <property type="entry name" value="Dala_Dala_lig_C"/>
    <property type="match status" value="1"/>
</dbReference>
<evidence type="ECO:0000256" key="1">
    <source>
        <dbReference type="ARBA" id="ARBA00010871"/>
    </source>
</evidence>